<name>A0A166PHY1_9AGAM</name>
<organism evidence="1 2">
    <name type="scientific">Athelia psychrophila</name>
    <dbReference type="NCBI Taxonomy" id="1759441"/>
    <lineage>
        <taxon>Eukaryota</taxon>
        <taxon>Fungi</taxon>
        <taxon>Dikarya</taxon>
        <taxon>Basidiomycota</taxon>
        <taxon>Agaricomycotina</taxon>
        <taxon>Agaricomycetes</taxon>
        <taxon>Agaricomycetidae</taxon>
        <taxon>Atheliales</taxon>
        <taxon>Atheliaceae</taxon>
        <taxon>Athelia</taxon>
    </lineage>
</organism>
<sequence length="163" mass="18277">MRVSMVVCNCRTARDIMLALLRGLYPLAIARWQSPLHLQVVRYAYGAGDALNNQTQRWHCLCQSYCLCTPGSCFPLPACGTSNLIYWQLHDGNYRPLIQRTRVGSIIIPLTHISQCVQHANTSRFTKYITHILCMCSTLDTGCALQLQSNKPFTANDALTPSD</sequence>
<reference evidence="1 2" key="1">
    <citation type="journal article" date="2016" name="Mol. Biol. Evol.">
        <title>Comparative Genomics of Early-Diverging Mushroom-Forming Fungi Provides Insights into the Origins of Lignocellulose Decay Capabilities.</title>
        <authorList>
            <person name="Nagy L.G."/>
            <person name="Riley R."/>
            <person name="Tritt A."/>
            <person name="Adam C."/>
            <person name="Daum C."/>
            <person name="Floudas D."/>
            <person name="Sun H."/>
            <person name="Yadav J.S."/>
            <person name="Pangilinan J."/>
            <person name="Larsson K.H."/>
            <person name="Matsuura K."/>
            <person name="Barry K."/>
            <person name="Labutti K."/>
            <person name="Kuo R."/>
            <person name="Ohm R.A."/>
            <person name="Bhattacharya S.S."/>
            <person name="Shirouzu T."/>
            <person name="Yoshinaga Y."/>
            <person name="Martin F.M."/>
            <person name="Grigoriev I.V."/>
            <person name="Hibbett D.S."/>
        </authorList>
    </citation>
    <scope>NUCLEOTIDE SEQUENCE [LARGE SCALE GENOMIC DNA]</scope>
    <source>
        <strain evidence="1 2">CBS 109695</strain>
    </source>
</reference>
<dbReference type="AlphaFoldDB" id="A0A166PHY1"/>
<protein>
    <submittedName>
        <fullName evidence="1">Uncharacterized protein</fullName>
    </submittedName>
</protein>
<evidence type="ECO:0000313" key="2">
    <source>
        <dbReference type="Proteomes" id="UP000076532"/>
    </source>
</evidence>
<dbReference type="EMBL" id="KV417516">
    <property type="protein sequence ID" value="KZP26113.1"/>
    <property type="molecule type" value="Genomic_DNA"/>
</dbReference>
<evidence type="ECO:0000313" key="1">
    <source>
        <dbReference type="EMBL" id="KZP26113.1"/>
    </source>
</evidence>
<dbReference type="Proteomes" id="UP000076532">
    <property type="component" value="Unassembled WGS sequence"/>
</dbReference>
<gene>
    <name evidence="1" type="ORF">FIBSPDRAFT_357072</name>
</gene>
<proteinExistence type="predicted"/>
<keyword evidence="2" id="KW-1185">Reference proteome</keyword>
<accession>A0A166PHY1</accession>